<keyword evidence="1" id="KW-0808">Transferase</keyword>
<keyword evidence="2" id="KW-0012">Acyltransferase</keyword>
<evidence type="ECO:0000256" key="2">
    <source>
        <dbReference type="ARBA" id="ARBA00023315"/>
    </source>
</evidence>
<organism evidence="4 5">
    <name type="scientific">Autumnicola tepida</name>
    <dbReference type="NCBI Taxonomy" id="3075595"/>
    <lineage>
        <taxon>Bacteria</taxon>
        <taxon>Pseudomonadati</taxon>
        <taxon>Bacteroidota</taxon>
        <taxon>Flavobacteriia</taxon>
        <taxon>Flavobacteriales</taxon>
        <taxon>Flavobacteriaceae</taxon>
        <taxon>Autumnicola</taxon>
    </lineage>
</organism>
<dbReference type="Pfam" id="PF00583">
    <property type="entry name" value="Acetyltransf_1"/>
    <property type="match status" value="1"/>
</dbReference>
<dbReference type="InterPro" id="IPR016181">
    <property type="entry name" value="Acyl_CoA_acyltransferase"/>
</dbReference>
<name>A0ABU3CB99_9FLAO</name>
<evidence type="ECO:0000259" key="3">
    <source>
        <dbReference type="PROSITE" id="PS51186"/>
    </source>
</evidence>
<dbReference type="Proteomes" id="UP001262889">
    <property type="component" value="Unassembled WGS sequence"/>
</dbReference>
<feature type="domain" description="N-acetyltransferase" evidence="3">
    <location>
        <begin position="1"/>
        <end position="166"/>
    </location>
</feature>
<dbReference type="Gene3D" id="3.40.630.30">
    <property type="match status" value="1"/>
</dbReference>
<evidence type="ECO:0000313" key="4">
    <source>
        <dbReference type="EMBL" id="MDT0643605.1"/>
    </source>
</evidence>
<dbReference type="PROSITE" id="PS51186">
    <property type="entry name" value="GNAT"/>
    <property type="match status" value="1"/>
</dbReference>
<reference evidence="4 5" key="1">
    <citation type="submission" date="2023-09" db="EMBL/GenBank/DDBJ databases">
        <authorList>
            <person name="Rey-Velasco X."/>
        </authorList>
    </citation>
    <scope>NUCLEOTIDE SEQUENCE [LARGE SCALE GENOMIC DNA]</scope>
    <source>
        <strain evidence="4 5">F363</strain>
    </source>
</reference>
<dbReference type="PANTHER" id="PTHR43420:SF47">
    <property type="entry name" value="N-ACETYLTRANSFERASE DOMAIN-CONTAINING PROTEIN"/>
    <property type="match status" value="1"/>
</dbReference>
<protein>
    <submittedName>
        <fullName evidence="4">GNAT family N-acetyltransferase</fullName>
    </submittedName>
</protein>
<dbReference type="RefSeq" id="WP_311535224.1">
    <property type="nucleotide sequence ID" value="NZ_JAVRHQ010000014.1"/>
</dbReference>
<gene>
    <name evidence="4" type="ORF">RM553_12245</name>
</gene>
<dbReference type="InterPro" id="IPR050680">
    <property type="entry name" value="YpeA/RimI_acetyltransf"/>
</dbReference>
<dbReference type="PANTHER" id="PTHR43420">
    <property type="entry name" value="ACETYLTRANSFERASE"/>
    <property type="match status" value="1"/>
</dbReference>
<dbReference type="SUPFAM" id="SSF55729">
    <property type="entry name" value="Acyl-CoA N-acyltransferases (Nat)"/>
    <property type="match status" value="1"/>
</dbReference>
<sequence>MIRTAEEKDLQKIKNLTEACASAMQNKNIFQWNEHYPSLERLALDIQKQELYVKETNAEIEGIIVLTSFMDDEYLPVKWLTKSVNNLYIHRLATNPEKWGSGTGKELMDFAEGFAREHNFESVRLDTFSQNKRNQKFYEARGYKKLEDIYFPKQSRHPFHCYELLL</sequence>
<keyword evidence="5" id="KW-1185">Reference proteome</keyword>
<dbReference type="CDD" id="cd04301">
    <property type="entry name" value="NAT_SF"/>
    <property type="match status" value="1"/>
</dbReference>
<evidence type="ECO:0000313" key="5">
    <source>
        <dbReference type="Proteomes" id="UP001262889"/>
    </source>
</evidence>
<comment type="caution">
    <text evidence="4">The sequence shown here is derived from an EMBL/GenBank/DDBJ whole genome shotgun (WGS) entry which is preliminary data.</text>
</comment>
<evidence type="ECO:0000256" key="1">
    <source>
        <dbReference type="ARBA" id="ARBA00022679"/>
    </source>
</evidence>
<dbReference type="InterPro" id="IPR000182">
    <property type="entry name" value="GNAT_dom"/>
</dbReference>
<dbReference type="EMBL" id="JAVRHQ010000014">
    <property type="protein sequence ID" value="MDT0643605.1"/>
    <property type="molecule type" value="Genomic_DNA"/>
</dbReference>
<accession>A0ABU3CB99</accession>
<proteinExistence type="predicted"/>